<comment type="caution">
    <text evidence="3">The sequence shown here is derived from an EMBL/GenBank/DDBJ whole genome shotgun (WGS) entry which is preliminary data.</text>
</comment>
<dbReference type="Gene3D" id="2.130.10.130">
    <property type="entry name" value="Integrin alpha, N-terminal"/>
    <property type="match status" value="2"/>
</dbReference>
<keyword evidence="2" id="KW-1133">Transmembrane helix</keyword>
<dbReference type="PANTHER" id="PTHR46580">
    <property type="entry name" value="SENSOR KINASE-RELATED"/>
    <property type="match status" value="1"/>
</dbReference>
<dbReference type="EMBL" id="CAJNOJ010000464">
    <property type="protein sequence ID" value="CAF1457924.1"/>
    <property type="molecule type" value="Genomic_DNA"/>
</dbReference>
<name>A0A815Q3Y1_ADIRI</name>
<dbReference type="OrthoDB" id="10425596at2759"/>
<dbReference type="PANTHER" id="PTHR46580:SF4">
    <property type="entry name" value="ATP_GTP-BINDING PROTEIN"/>
    <property type="match status" value="1"/>
</dbReference>
<organism evidence="3">
    <name type="scientific">Adineta ricciae</name>
    <name type="common">Rotifer</name>
    <dbReference type="NCBI Taxonomy" id="249248"/>
    <lineage>
        <taxon>Eukaryota</taxon>
        <taxon>Metazoa</taxon>
        <taxon>Spiralia</taxon>
        <taxon>Gnathifera</taxon>
        <taxon>Rotifera</taxon>
        <taxon>Eurotatoria</taxon>
        <taxon>Bdelloidea</taxon>
        <taxon>Adinetida</taxon>
        <taxon>Adinetidae</taxon>
        <taxon>Adineta</taxon>
    </lineage>
</organism>
<dbReference type="Pfam" id="PF13517">
    <property type="entry name" value="FG-GAP_3"/>
    <property type="match status" value="1"/>
</dbReference>
<feature type="transmembrane region" description="Helical" evidence="2">
    <location>
        <begin position="783"/>
        <end position="806"/>
    </location>
</feature>
<keyword evidence="1" id="KW-0732">Signal</keyword>
<keyword evidence="2" id="KW-0812">Transmembrane</keyword>
<feature type="transmembrane region" description="Helical" evidence="2">
    <location>
        <begin position="1303"/>
        <end position="1325"/>
    </location>
</feature>
<feature type="transmembrane region" description="Helical" evidence="2">
    <location>
        <begin position="415"/>
        <end position="433"/>
    </location>
</feature>
<accession>A0A815Q3Y1</accession>
<reference evidence="3" key="1">
    <citation type="submission" date="2021-02" db="EMBL/GenBank/DDBJ databases">
        <authorList>
            <person name="Nowell W R."/>
        </authorList>
    </citation>
    <scope>NUCLEOTIDE SEQUENCE</scope>
</reference>
<dbReference type="Proteomes" id="UP000663852">
    <property type="component" value="Unassembled WGS sequence"/>
</dbReference>
<dbReference type="InterPro" id="IPR013517">
    <property type="entry name" value="FG-GAP"/>
</dbReference>
<dbReference type="SUPFAM" id="SSF69318">
    <property type="entry name" value="Integrin alpha N-terminal domain"/>
    <property type="match status" value="1"/>
</dbReference>
<dbReference type="InterPro" id="IPR028994">
    <property type="entry name" value="Integrin_alpha_N"/>
</dbReference>
<feature type="transmembrane region" description="Helical" evidence="2">
    <location>
        <begin position="335"/>
        <end position="361"/>
    </location>
</feature>
<keyword evidence="2" id="KW-0472">Membrane</keyword>
<feature type="transmembrane region" description="Helical" evidence="2">
    <location>
        <begin position="886"/>
        <end position="904"/>
    </location>
</feature>
<protein>
    <submittedName>
        <fullName evidence="3">Uncharacterized protein</fullName>
    </submittedName>
</protein>
<proteinExistence type="predicted"/>
<evidence type="ECO:0000256" key="1">
    <source>
        <dbReference type="ARBA" id="ARBA00022729"/>
    </source>
</evidence>
<gene>
    <name evidence="3" type="ORF">EDS130_LOCUS39961</name>
</gene>
<sequence>MVETQFRTITITDISETSLDEIDPKDDKFLPCPCSNTSIVYKKFVSHHITYHPVCLSYFITQQWIKALNSPNASRYIPGDFRMIAHSQFQLLADFCSRIKEMISQAEAEIGNYELITVDLLSKKQLESKVNTTVESVRNSTSIRLMSYVDYINTTTQSNNYISALNTNTKIITELHPMKKYIAKKYASYYVLKQSIHGAPCGGPDVFMEAVFYATQSPADLKRTLVTAYDLPSNKPIIGFSAACTPFEGFLRSTLDCLSDEECIQLLIEYIPSITQTNFNSTNSILSSTQQNLSLYDHLEDLFIDHWSIDTNYSEYFRQCAALSCSYTTKDKKNIYYALTILISLYGGFTTILRFFIPYFINMMFNLKSQSTNNNMTIIVRLRKYGRSLQQLNLYKTAADRTANSIKQQQIMTRVYIILLIGSFMILLLFHTLNTENVTITERNPSFDTYNNLKVLYTDTLKCPCSAMTIPYREFLELSPIMHQVCHSDFVSERWISSVSVFRGTPGVYDWYNHARSHFQLLSDLCRLANKTIDDTVNQLLLQQFAVSNVLNKTIFDAQINEVLNQSFQSAMTSFRVIVKITSLFTQVDQLYMGWSQNGGGFDDANLFVDHLENKTINKTSLNLTFKLIEIHDTKSSLVNCICATNPYCQHIYYLRRDRLSSEIYFNDHYSLNASGFTRRCSDVDSLLFSTLECFYVDSDCLTILLKNIYSHSRLRYSPLFQPLVYNSTISHFPPNTLIKSIVEELMIEEWNPSLFYEKFYQSCVPKYCTYLKRTRTKDTLQIIIALISIIGGVSISIRIIALYLVKTIVFLNGLTTKNQRKPKAKPNDNVTVHRNCFDRLVMIIRSLSTLLYTQLNNLKIFSPRDFDSRIDRITAKRLGQWSTRLYIILFITGLVILSLYTIIRPESQTKIFYEPSFARYNHLVEKYRNQLKCFCSSIASKHNEFVILEPQFHQICSSPFASDQWRINITSGLVRDLLPYPRTDYRRFFSAHLQFLHGLCDLSLELINNSVHQFHTSFFITTQLLSKTEFNQRLDSSIEQIQSNTPKAFTQLLVLIRKINHADAVISTYGTNYEYIIPWNTINEVYAPTQSITYDNCSCDLDLNCTSQAMFHSKSERIPIKGLKIGCTPSESFLQSTLECFYDQSCLKLIEGYINTTHSSIPLSTTMNNFSTNRTVLQLVSNLFVEEFLPAIDYSVYFERCKPSYCSYTYIQKFNVLYVVTLVIALQGGLSIFLKWISPNIIQITLNIYYYYQKQRRRNIIQSSSSSNEMISTMSVNASVENTLSQSESIPRNVSIRCTFKLIIIICILMICVITSLVLFSIYFPRQGNDQKHSITNVTTETSSSLPIIESICKMKFEMIPTNISNTLPILPVIADFNNDHQLDLAFYYVRKQHLYVLLGTGRGTFQQELFFPIGNINPSIPIVAADFNNDHQVDLIFANSNRKRIYILFGYGNGSFQPLETVSLLMEQAPTSIAVADFNNDNYIDIGVLPSFEWETTFFFGIGNGTFSRHIHRSPGLSLPNLKFIDTADLNRDGFEDILVWDDGPDSRISLLLGSGTKLNGRVMVGMITHMLMSDIIVADFNNDTLPDLAVSCIRRQELGLLSGYKNGCCRLDKIFKIEKPMNPFKIATADFNCDGYLDIVFSEFDPFRIQILVGSKYGNYHLEEVFTEQLNSTYIWIDVGDFNGDNYPDIIALDQSFGFIFVLLNTNKCCLHKH</sequence>
<evidence type="ECO:0000313" key="3">
    <source>
        <dbReference type="EMBL" id="CAF1457924.1"/>
    </source>
</evidence>
<evidence type="ECO:0000256" key="2">
    <source>
        <dbReference type="SAM" id="Phobius"/>
    </source>
</evidence>